<reference evidence="2" key="1">
    <citation type="journal article" date="2013" name="Proc. Natl. Acad. Sci. U.S.A.">
        <title>Mapping gene clusters within arrayed metagenomic libraries to expand the structural diversity of biomedically relevant natural products.</title>
        <authorList>
            <person name="Owen J.G."/>
            <person name="Reddy B.V."/>
            <person name="Ternei M.A."/>
            <person name="Charlop-Powers Z."/>
            <person name="Calle P.Y."/>
            <person name="Kim J.H."/>
            <person name="Brady S.F."/>
        </authorList>
    </citation>
    <scope>NUCLEOTIDE SEQUENCE</scope>
</reference>
<evidence type="ECO:0000256" key="1">
    <source>
        <dbReference type="SAM" id="MobiDB-lite"/>
    </source>
</evidence>
<dbReference type="AlphaFoldDB" id="S5TMD4"/>
<organism evidence="2">
    <name type="scientific">uncultured bacterium esnapd8</name>
    <dbReference type="NCBI Taxonomy" id="1366615"/>
    <lineage>
        <taxon>Bacteria</taxon>
        <taxon>environmental samples</taxon>
    </lineage>
</organism>
<name>S5TMD4_9BACT</name>
<feature type="compositionally biased region" description="Polar residues" evidence="1">
    <location>
        <begin position="23"/>
        <end position="33"/>
    </location>
</feature>
<dbReference type="EMBL" id="KF264547">
    <property type="protein sequence ID" value="AGS49533.1"/>
    <property type="molecule type" value="Genomic_DNA"/>
</dbReference>
<evidence type="ECO:0000313" key="2">
    <source>
        <dbReference type="EMBL" id="AGS49533.1"/>
    </source>
</evidence>
<protein>
    <submittedName>
        <fullName evidence="2">Mobile element protein</fullName>
    </submittedName>
</protein>
<feature type="region of interest" description="Disordered" evidence="1">
    <location>
        <begin position="1"/>
        <end position="44"/>
    </location>
</feature>
<sequence length="68" mass="7425">MGLVEERGDGVPPLEWAEALDQPSVQRSVTRSLGPTGAGRTGWTMRWKPASNAFAITFSDRFPAAETY</sequence>
<proteinExistence type="predicted"/>
<accession>S5TMD4</accession>